<name>A0A8J3BDW8_9ACTN</name>
<reference evidence="2" key="1">
    <citation type="journal article" date="2014" name="Int. J. Syst. Evol. Microbiol.">
        <title>Complete genome sequence of Corynebacterium casei LMG S-19264T (=DSM 44701T), isolated from a smear-ripened cheese.</title>
        <authorList>
            <consortium name="US DOE Joint Genome Institute (JGI-PGF)"/>
            <person name="Walter F."/>
            <person name="Albersmeier A."/>
            <person name="Kalinowski J."/>
            <person name="Ruckert C."/>
        </authorList>
    </citation>
    <scope>NUCLEOTIDE SEQUENCE</scope>
    <source>
        <strain evidence="2">JCM 3090</strain>
    </source>
</reference>
<protein>
    <submittedName>
        <fullName evidence="2">Uncharacterized protein</fullName>
    </submittedName>
</protein>
<feature type="transmembrane region" description="Helical" evidence="1">
    <location>
        <begin position="186"/>
        <end position="212"/>
    </location>
</feature>
<feature type="transmembrane region" description="Helical" evidence="1">
    <location>
        <begin position="159"/>
        <end position="180"/>
    </location>
</feature>
<dbReference type="Proteomes" id="UP000649739">
    <property type="component" value="Unassembled WGS sequence"/>
</dbReference>
<gene>
    <name evidence="2" type="ORF">GCM10010123_32460</name>
</gene>
<keyword evidence="3" id="KW-1185">Reference proteome</keyword>
<keyword evidence="1" id="KW-0472">Membrane</keyword>
<organism evidence="2 3">
    <name type="scientific">Pilimelia anulata</name>
    <dbReference type="NCBI Taxonomy" id="53371"/>
    <lineage>
        <taxon>Bacteria</taxon>
        <taxon>Bacillati</taxon>
        <taxon>Actinomycetota</taxon>
        <taxon>Actinomycetes</taxon>
        <taxon>Micromonosporales</taxon>
        <taxon>Micromonosporaceae</taxon>
        <taxon>Pilimelia</taxon>
    </lineage>
</organism>
<evidence type="ECO:0000313" key="2">
    <source>
        <dbReference type="EMBL" id="GGK00100.1"/>
    </source>
</evidence>
<accession>A0A8J3BDW8</accession>
<dbReference type="EMBL" id="BMQB01000007">
    <property type="protein sequence ID" value="GGK00100.1"/>
    <property type="molecule type" value="Genomic_DNA"/>
</dbReference>
<proteinExistence type="predicted"/>
<feature type="transmembrane region" description="Helical" evidence="1">
    <location>
        <begin position="94"/>
        <end position="117"/>
    </location>
</feature>
<keyword evidence="1" id="KW-1133">Transmembrane helix</keyword>
<dbReference type="RefSeq" id="WP_229784080.1">
    <property type="nucleotide sequence ID" value="NZ_BMQB01000007.1"/>
</dbReference>
<feature type="transmembrane region" description="Helical" evidence="1">
    <location>
        <begin position="40"/>
        <end position="58"/>
    </location>
</feature>
<evidence type="ECO:0000256" key="1">
    <source>
        <dbReference type="SAM" id="Phobius"/>
    </source>
</evidence>
<sequence>MSPVPPAVRALVALLAVTAAAAVAVELVNWAYAADAGWPLTVRTGWALLRGVGFLVLIRHVRRGRAGARPFGLILAVTTVLAVGRLLVPRSGLPALPGVLGFAVLVLLCLAVVLMLYRSPAVIAQLSRPPRRLVAGRGGLEFRDGAVRHVDARALTARVAAFAYGPLMLVPAAVAVGEVVGGRVAVLPVVVAWFALGIGVSYAVLLAAIFLLRGHGWARRLLVAISVGVLVFDLPLCWWLLGVDGLVRDGGPLVVAAGLALYALRRGGPRRTAAGGRADAAFAAAPTRP</sequence>
<feature type="transmembrane region" description="Helical" evidence="1">
    <location>
        <begin position="221"/>
        <end position="241"/>
    </location>
</feature>
<dbReference type="AlphaFoldDB" id="A0A8J3BDW8"/>
<feature type="transmembrane region" description="Helical" evidence="1">
    <location>
        <begin position="70"/>
        <end position="88"/>
    </location>
</feature>
<comment type="caution">
    <text evidence="2">The sequence shown here is derived from an EMBL/GenBank/DDBJ whole genome shotgun (WGS) entry which is preliminary data.</text>
</comment>
<reference evidence="2" key="2">
    <citation type="submission" date="2020-09" db="EMBL/GenBank/DDBJ databases">
        <authorList>
            <person name="Sun Q."/>
            <person name="Ohkuma M."/>
        </authorList>
    </citation>
    <scope>NUCLEOTIDE SEQUENCE</scope>
    <source>
        <strain evidence="2">JCM 3090</strain>
    </source>
</reference>
<keyword evidence="1" id="KW-0812">Transmembrane</keyword>
<evidence type="ECO:0000313" key="3">
    <source>
        <dbReference type="Proteomes" id="UP000649739"/>
    </source>
</evidence>